<dbReference type="STRING" id="45351.A7SBB7"/>
<dbReference type="InParanoid" id="A7SBB7"/>
<keyword evidence="4 8" id="KW-1133">Transmembrane helix</keyword>
<keyword evidence="6" id="KW-1015">Disulfide bond</keyword>
<dbReference type="eggNOG" id="KOG3599">
    <property type="taxonomic scope" value="Eukaryota"/>
</dbReference>
<dbReference type="FunFam" id="2.60.60.20:FF:000008">
    <property type="entry name" value="Polycystic kidney disease 1-like 2, isoform CRA_a"/>
    <property type="match status" value="1"/>
</dbReference>
<reference evidence="11 12" key="1">
    <citation type="journal article" date="2007" name="Science">
        <title>Sea anemone genome reveals ancestral eumetazoan gene repertoire and genomic organization.</title>
        <authorList>
            <person name="Putnam N.H."/>
            <person name="Srivastava M."/>
            <person name="Hellsten U."/>
            <person name="Dirks B."/>
            <person name="Chapman J."/>
            <person name="Salamov A."/>
            <person name="Terry A."/>
            <person name="Shapiro H."/>
            <person name="Lindquist E."/>
            <person name="Kapitonov V.V."/>
            <person name="Jurka J."/>
            <person name="Genikhovich G."/>
            <person name="Grigoriev I.V."/>
            <person name="Lucas S.M."/>
            <person name="Steele R.E."/>
            <person name="Finnerty J.R."/>
            <person name="Technau U."/>
            <person name="Martindale M.Q."/>
            <person name="Rokhsar D.S."/>
        </authorList>
    </citation>
    <scope>NUCLEOTIDE SEQUENCE [LARGE SCALE GENOMIC DNA]</scope>
    <source>
        <strain evidence="12">CH2 X CH6</strain>
    </source>
</reference>
<dbReference type="Proteomes" id="UP000001593">
    <property type="component" value="Unassembled WGS sequence"/>
</dbReference>
<dbReference type="PhylomeDB" id="A7SBB7"/>
<evidence type="ECO:0000313" key="12">
    <source>
        <dbReference type="Proteomes" id="UP000001593"/>
    </source>
</evidence>
<dbReference type="OMA" id="YGESELH"/>
<feature type="transmembrane region" description="Helical" evidence="8">
    <location>
        <begin position="48"/>
        <end position="67"/>
    </location>
</feature>
<keyword evidence="3 8" id="KW-0812">Transmembrane</keyword>
<gene>
    <name evidence="11" type="ORF">NEMVEDRAFT_v1g27156</name>
</gene>
<evidence type="ECO:0000259" key="10">
    <source>
        <dbReference type="PROSITE" id="PS50221"/>
    </source>
</evidence>
<keyword evidence="5 8" id="KW-0472">Membrane</keyword>
<protein>
    <recommendedName>
        <fullName evidence="13">PLAT domain-containing protein</fullName>
    </recommendedName>
</protein>
<name>A7SBB7_NEMVE</name>
<dbReference type="Pfam" id="PF01477">
    <property type="entry name" value="PLAT"/>
    <property type="match status" value="1"/>
</dbReference>
<feature type="non-terminal residue" evidence="11">
    <location>
        <position position="1"/>
    </location>
</feature>
<dbReference type="InterPro" id="IPR051223">
    <property type="entry name" value="Polycystin"/>
</dbReference>
<dbReference type="GO" id="GO:0016020">
    <property type="term" value="C:membrane"/>
    <property type="evidence" value="ECO:0007669"/>
    <property type="project" value="UniProtKB-SubCell"/>
</dbReference>
<evidence type="ECO:0000313" key="11">
    <source>
        <dbReference type="EMBL" id="EDO38972.1"/>
    </source>
</evidence>
<dbReference type="PANTHER" id="PTHR10877">
    <property type="entry name" value="POLYCYSTIN FAMILY MEMBER"/>
    <property type="match status" value="1"/>
</dbReference>
<evidence type="ECO:0008006" key="13">
    <source>
        <dbReference type="Google" id="ProtNLM"/>
    </source>
</evidence>
<dbReference type="PROSITE" id="PS50095">
    <property type="entry name" value="PLAT"/>
    <property type="match status" value="1"/>
</dbReference>
<organism evidence="11 12">
    <name type="scientific">Nematostella vectensis</name>
    <name type="common">Starlet sea anemone</name>
    <dbReference type="NCBI Taxonomy" id="45351"/>
    <lineage>
        <taxon>Eukaryota</taxon>
        <taxon>Metazoa</taxon>
        <taxon>Cnidaria</taxon>
        <taxon>Anthozoa</taxon>
        <taxon>Hexacorallia</taxon>
        <taxon>Actiniaria</taxon>
        <taxon>Edwardsiidae</taxon>
        <taxon>Nematostella</taxon>
    </lineage>
</organism>
<accession>A7SBB7</accession>
<keyword evidence="12" id="KW-1185">Reference proteome</keyword>
<dbReference type="PROSITE" id="PS50221">
    <property type="entry name" value="GAIN_B"/>
    <property type="match status" value="1"/>
</dbReference>
<evidence type="ECO:0000256" key="1">
    <source>
        <dbReference type="ARBA" id="ARBA00004370"/>
    </source>
</evidence>
<evidence type="ECO:0000256" key="2">
    <source>
        <dbReference type="ARBA" id="ARBA00007200"/>
    </source>
</evidence>
<feature type="domain" description="PLAT" evidence="9">
    <location>
        <begin position="92"/>
        <end position="209"/>
    </location>
</feature>
<evidence type="ECO:0000259" key="9">
    <source>
        <dbReference type="PROSITE" id="PS50095"/>
    </source>
</evidence>
<dbReference type="InterPro" id="IPR001024">
    <property type="entry name" value="PLAT/LH2_dom"/>
</dbReference>
<sequence length="219" mass="24772">VGPATNGSYVQCLCNHLTSFVSKIVVAPNSIDFDKALAGFANLSENPVAFAAVMSIFGVYLLLVVWARRRDTMDKIKSQVVVIDETTRQDHFMYEITIYTGMRKNAGTTSDVFCALVGNQHNSDPRRLKDPNVQRFQRSSVDTFLVSSSLCLGDLCCIKLWHNNEGLNPSWYVNRVTVRDIEKDQTYQFICNRWLAVEYDDGQVEITVPAAKQEEVEEF</sequence>
<dbReference type="InterPro" id="IPR057244">
    <property type="entry name" value="GAIN_B"/>
</dbReference>
<comment type="subcellular location">
    <subcellularLocation>
        <location evidence="1">Membrane</location>
    </subcellularLocation>
</comment>
<evidence type="ECO:0000256" key="6">
    <source>
        <dbReference type="ARBA" id="ARBA00023157"/>
    </source>
</evidence>
<dbReference type="PANTHER" id="PTHR10877:SF150">
    <property type="entry name" value="REJ DOMAIN-CONTAINING PROTEIN"/>
    <property type="match status" value="1"/>
</dbReference>
<comment type="similarity">
    <text evidence="2">Belongs to the polycystin family.</text>
</comment>
<dbReference type="InterPro" id="IPR036392">
    <property type="entry name" value="PLAT/LH2_dom_sf"/>
</dbReference>
<comment type="caution">
    <text evidence="7">Lacks conserved residue(s) required for the propagation of feature annotation.</text>
</comment>
<feature type="non-terminal residue" evidence="11">
    <location>
        <position position="219"/>
    </location>
</feature>
<dbReference type="AlphaFoldDB" id="A7SBB7"/>
<dbReference type="Gene3D" id="2.60.60.20">
    <property type="entry name" value="PLAT/LH2 domain"/>
    <property type="match status" value="1"/>
</dbReference>
<evidence type="ECO:0000256" key="3">
    <source>
        <dbReference type="ARBA" id="ARBA00022692"/>
    </source>
</evidence>
<dbReference type="EMBL" id="DS469615">
    <property type="protein sequence ID" value="EDO38972.1"/>
    <property type="molecule type" value="Genomic_DNA"/>
</dbReference>
<evidence type="ECO:0000256" key="5">
    <source>
        <dbReference type="ARBA" id="ARBA00023136"/>
    </source>
</evidence>
<proteinExistence type="inferred from homology"/>
<evidence type="ECO:0000256" key="7">
    <source>
        <dbReference type="PROSITE-ProRule" id="PRU00152"/>
    </source>
</evidence>
<dbReference type="SMART" id="SM00308">
    <property type="entry name" value="LH2"/>
    <property type="match status" value="1"/>
</dbReference>
<dbReference type="SUPFAM" id="SSF49723">
    <property type="entry name" value="Lipase/lipooxygenase domain (PLAT/LH2 domain)"/>
    <property type="match status" value="1"/>
</dbReference>
<dbReference type="HOGENOM" id="CLU_009624_1_0_1"/>
<evidence type="ECO:0000256" key="8">
    <source>
        <dbReference type="SAM" id="Phobius"/>
    </source>
</evidence>
<feature type="domain" description="GAIN-B" evidence="10">
    <location>
        <begin position="1"/>
        <end position="32"/>
    </location>
</feature>
<evidence type="ECO:0000256" key="4">
    <source>
        <dbReference type="ARBA" id="ARBA00022989"/>
    </source>
</evidence>